<evidence type="ECO:0000313" key="3">
    <source>
        <dbReference type="RefSeq" id="XP_019620674.1"/>
    </source>
</evidence>
<dbReference type="AlphaFoldDB" id="A0A6P4YF64"/>
<dbReference type="GeneID" id="109467171"/>
<proteinExistence type="predicted"/>
<evidence type="ECO:0000313" key="2">
    <source>
        <dbReference type="Proteomes" id="UP000515135"/>
    </source>
</evidence>
<feature type="compositionally biased region" description="Basic and acidic residues" evidence="1">
    <location>
        <begin position="47"/>
        <end position="60"/>
    </location>
</feature>
<dbReference type="Proteomes" id="UP000515135">
    <property type="component" value="Unplaced"/>
</dbReference>
<reference evidence="3" key="1">
    <citation type="submission" date="2025-08" db="UniProtKB">
        <authorList>
            <consortium name="RefSeq"/>
        </authorList>
    </citation>
    <scope>IDENTIFICATION</scope>
    <source>
        <tissue evidence="3">Gonad</tissue>
    </source>
</reference>
<feature type="compositionally biased region" description="Basic residues" evidence="1">
    <location>
        <begin position="1"/>
        <end position="12"/>
    </location>
</feature>
<feature type="compositionally biased region" description="Low complexity" evidence="1">
    <location>
        <begin position="13"/>
        <end position="23"/>
    </location>
</feature>
<keyword evidence="2" id="KW-1185">Reference proteome</keyword>
<evidence type="ECO:0000256" key="1">
    <source>
        <dbReference type="SAM" id="MobiDB-lite"/>
    </source>
</evidence>
<sequence>MPKAKSKSRRSPRSSTRSSSTASEALAGGSKPRPTEEIDSSSSDSEDPTRKDKTRRDPPRFLDIPPPSDKNLEQSHQAQILAAITRLEERQSSVDLRIQSLQSEIRATSNPTSASPAISWRHDSNKYNHNFNTKIQNQLQQARATKSADEKDKILDQAIGGATDEPFPNSSLHLGTSGARFYWLTVVSYFRLVRLLAC</sequence>
<feature type="region of interest" description="Disordered" evidence="1">
    <location>
        <begin position="1"/>
        <end position="75"/>
    </location>
</feature>
<organism evidence="2 3">
    <name type="scientific">Branchiostoma belcheri</name>
    <name type="common">Amphioxus</name>
    <dbReference type="NCBI Taxonomy" id="7741"/>
    <lineage>
        <taxon>Eukaryota</taxon>
        <taxon>Metazoa</taxon>
        <taxon>Chordata</taxon>
        <taxon>Cephalochordata</taxon>
        <taxon>Leptocardii</taxon>
        <taxon>Amphioxiformes</taxon>
        <taxon>Branchiostomatidae</taxon>
        <taxon>Branchiostoma</taxon>
    </lineage>
</organism>
<gene>
    <name evidence="3" type="primary">LOC109467171</name>
</gene>
<accession>A0A6P4YF64</accession>
<dbReference type="OrthoDB" id="10593976at2759"/>
<dbReference type="KEGG" id="bbel:109467171"/>
<name>A0A6P4YF64_BRABE</name>
<protein>
    <submittedName>
        <fullName evidence="3">Uncharacterized protein LOC109467171 isoform X1</fullName>
    </submittedName>
</protein>
<dbReference type="RefSeq" id="XP_019620674.1">
    <property type="nucleotide sequence ID" value="XM_019765115.1"/>
</dbReference>